<evidence type="ECO:0000256" key="1">
    <source>
        <dbReference type="ARBA" id="ARBA00022737"/>
    </source>
</evidence>
<reference evidence="3" key="1">
    <citation type="submission" date="2022-12" db="EMBL/GenBank/DDBJ databases">
        <title>Draft genome assemblies for two species of Escallonia (Escalloniales).</title>
        <authorList>
            <person name="Chanderbali A."/>
            <person name="Dervinis C."/>
            <person name="Anghel I."/>
            <person name="Soltis D."/>
            <person name="Soltis P."/>
            <person name="Zapata F."/>
        </authorList>
    </citation>
    <scope>NUCLEOTIDE SEQUENCE</scope>
    <source>
        <strain evidence="3">UCBG64.0493</strain>
        <tissue evidence="3">Leaf</tissue>
    </source>
</reference>
<protein>
    <recommendedName>
        <fullName evidence="5">Pentatricopeptide repeat-containing protein</fullName>
    </recommendedName>
</protein>
<dbReference type="PROSITE" id="PS51375">
    <property type="entry name" value="PPR"/>
    <property type="match status" value="1"/>
</dbReference>
<evidence type="ECO:0000313" key="4">
    <source>
        <dbReference type="Proteomes" id="UP001188597"/>
    </source>
</evidence>
<dbReference type="InterPro" id="IPR046960">
    <property type="entry name" value="PPR_At4g14850-like_plant"/>
</dbReference>
<dbReference type="AlphaFoldDB" id="A0AA88WNR8"/>
<accession>A0AA88WNR8</accession>
<dbReference type="GO" id="GO:0003723">
    <property type="term" value="F:RNA binding"/>
    <property type="evidence" value="ECO:0007669"/>
    <property type="project" value="InterPro"/>
</dbReference>
<dbReference type="EMBL" id="JAVXUP010000316">
    <property type="protein sequence ID" value="KAK3031166.1"/>
    <property type="molecule type" value="Genomic_DNA"/>
</dbReference>
<name>A0AA88WNR8_9ASTE</name>
<keyword evidence="1" id="KW-0677">Repeat</keyword>
<dbReference type="Proteomes" id="UP001188597">
    <property type="component" value="Unassembled WGS sequence"/>
</dbReference>
<dbReference type="GO" id="GO:0009451">
    <property type="term" value="P:RNA modification"/>
    <property type="evidence" value="ECO:0007669"/>
    <property type="project" value="InterPro"/>
</dbReference>
<proteinExistence type="predicted"/>
<dbReference type="Gene3D" id="1.25.40.10">
    <property type="entry name" value="Tetratricopeptide repeat domain"/>
    <property type="match status" value="2"/>
</dbReference>
<dbReference type="InterPro" id="IPR002885">
    <property type="entry name" value="PPR_rpt"/>
</dbReference>
<dbReference type="FunFam" id="1.25.40.10:FF:000351">
    <property type="entry name" value="Pentatricopeptide repeat-containing protein"/>
    <property type="match status" value="1"/>
</dbReference>
<evidence type="ECO:0000313" key="3">
    <source>
        <dbReference type="EMBL" id="KAK3031166.1"/>
    </source>
</evidence>
<gene>
    <name evidence="3" type="ORF">RJ639_035189</name>
</gene>
<dbReference type="Pfam" id="PF13041">
    <property type="entry name" value="PPR_2"/>
    <property type="match status" value="1"/>
</dbReference>
<dbReference type="InterPro" id="IPR011990">
    <property type="entry name" value="TPR-like_helical_dom_sf"/>
</dbReference>
<dbReference type="NCBIfam" id="TIGR00756">
    <property type="entry name" value="PPR"/>
    <property type="match status" value="1"/>
</dbReference>
<sequence>MPTSATISGKLTGPKLREKLVSLLLQRQWRSSPRLKNLKRIHSLVITCGLSHDSFLLTNLLIRSLPAKPRVDSAYTWSLLDQIARPDIYLWNRIIQGISTSADPDPQTGILFYARMRQNGVLPNKHTFPILLKALLHENPCQVYGHIVKFGFSDDRFVQNSVVCAFANGGCIDSARQTFDEITDKDVISWTAMIGGYSRNGRSVEAFALFLEMKSTGIKVDEVTIVSVLCAAGGLATKSDNDVSGDEVARMGLDRGRFVA</sequence>
<evidence type="ECO:0000256" key="2">
    <source>
        <dbReference type="PROSITE-ProRule" id="PRU00708"/>
    </source>
</evidence>
<organism evidence="3 4">
    <name type="scientific">Escallonia herrerae</name>
    <dbReference type="NCBI Taxonomy" id="1293975"/>
    <lineage>
        <taxon>Eukaryota</taxon>
        <taxon>Viridiplantae</taxon>
        <taxon>Streptophyta</taxon>
        <taxon>Embryophyta</taxon>
        <taxon>Tracheophyta</taxon>
        <taxon>Spermatophyta</taxon>
        <taxon>Magnoliopsida</taxon>
        <taxon>eudicotyledons</taxon>
        <taxon>Gunneridae</taxon>
        <taxon>Pentapetalae</taxon>
        <taxon>asterids</taxon>
        <taxon>campanulids</taxon>
        <taxon>Escalloniales</taxon>
        <taxon>Escalloniaceae</taxon>
        <taxon>Escallonia</taxon>
    </lineage>
</organism>
<feature type="repeat" description="PPR" evidence="2">
    <location>
        <begin position="186"/>
        <end position="220"/>
    </location>
</feature>
<dbReference type="PANTHER" id="PTHR47926">
    <property type="entry name" value="PENTATRICOPEPTIDE REPEAT-CONTAINING PROTEIN"/>
    <property type="match status" value="1"/>
</dbReference>
<evidence type="ECO:0008006" key="5">
    <source>
        <dbReference type="Google" id="ProtNLM"/>
    </source>
</evidence>
<keyword evidence="4" id="KW-1185">Reference proteome</keyword>
<comment type="caution">
    <text evidence="3">The sequence shown here is derived from an EMBL/GenBank/DDBJ whole genome shotgun (WGS) entry which is preliminary data.</text>
</comment>